<reference evidence="3" key="1">
    <citation type="journal article" name="DNA Res.">
        <title>The physiological potential of anammox bacteria as revealed by their core genome structure.</title>
        <authorList>
            <person name="Okubo T."/>
            <person name="Toyoda A."/>
            <person name="Fukuhara K."/>
            <person name="Uchiyama I."/>
            <person name="Harigaya Y."/>
            <person name="Kuroiwa M."/>
            <person name="Suzuki T."/>
            <person name="Murakami Y."/>
            <person name="Suwa Y."/>
            <person name="Takami H."/>
        </authorList>
    </citation>
    <scope>NUCLEOTIDE SEQUENCE</scope>
    <source>
        <strain evidence="3">317325-2</strain>
    </source>
</reference>
<keyword evidence="2" id="KW-1133">Transmembrane helix</keyword>
<feature type="region of interest" description="Disordered" evidence="1">
    <location>
        <begin position="101"/>
        <end position="122"/>
    </location>
</feature>
<protein>
    <submittedName>
        <fullName evidence="3">Uncharacterized protein</fullName>
    </submittedName>
</protein>
<evidence type="ECO:0000256" key="1">
    <source>
        <dbReference type="SAM" id="MobiDB-lite"/>
    </source>
</evidence>
<organism evidence="3 4">
    <name type="scientific">Candidatus Nitrosymbiomonas proteolyticus</name>
    <dbReference type="NCBI Taxonomy" id="2608984"/>
    <lineage>
        <taxon>Bacteria</taxon>
        <taxon>Bacillati</taxon>
        <taxon>Armatimonadota</taxon>
        <taxon>Armatimonadota incertae sedis</taxon>
        <taxon>Candidatus Nitrosymbiomonas</taxon>
    </lineage>
</organism>
<keyword evidence="2" id="KW-0472">Membrane</keyword>
<dbReference type="Proteomes" id="UP000662873">
    <property type="component" value="Chromosome"/>
</dbReference>
<keyword evidence="2" id="KW-0812">Transmembrane</keyword>
<evidence type="ECO:0000313" key="3">
    <source>
        <dbReference type="EMBL" id="BBO23447.1"/>
    </source>
</evidence>
<feature type="compositionally biased region" description="Basic and acidic residues" evidence="1">
    <location>
        <begin position="103"/>
        <end position="112"/>
    </location>
</feature>
<dbReference type="AlphaFoldDB" id="A0A809S468"/>
<dbReference type="KEGG" id="npy:NPRO_10420"/>
<name>A0A809S468_9BACT</name>
<feature type="transmembrane region" description="Helical" evidence="2">
    <location>
        <begin position="12"/>
        <end position="40"/>
    </location>
</feature>
<dbReference type="EMBL" id="AP021858">
    <property type="protein sequence ID" value="BBO23447.1"/>
    <property type="molecule type" value="Genomic_DNA"/>
</dbReference>
<sequence>MKTQTSKPTSDLMGSLIGLATFVGGIALLVVTFQLAYAMFSVPPEVAIAGRTKETIDPTVAGQSLAVIVVRVILLLVMSVVGSVIANRGIRLYVSCRSLGASHTEKPHKEPAAESPLDPEGT</sequence>
<gene>
    <name evidence="3" type="ORF">NPRO_10420</name>
</gene>
<evidence type="ECO:0000256" key="2">
    <source>
        <dbReference type="SAM" id="Phobius"/>
    </source>
</evidence>
<proteinExistence type="predicted"/>
<feature type="transmembrane region" description="Helical" evidence="2">
    <location>
        <begin position="60"/>
        <end position="85"/>
    </location>
</feature>
<accession>A0A809S468</accession>
<evidence type="ECO:0000313" key="4">
    <source>
        <dbReference type="Proteomes" id="UP000662873"/>
    </source>
</evidence>